<evidence type="ECO:0000313" key="3">
    <source>
        <dbReference type="EnsemblPlants" id="OMERI10G10290.1"/>
    </source>
</evidence>
<feature type="region of interest" description="Disordered" evidence="1">
    <location>
        <begin position="191"/>
        <end position="229"/>
    </location>
</feature>
<feature type="chain" id="PRO_5002358477" evidence="2">
    <location>
        <begin position="26"/>
        <end position="286"/>
    </location>
</feature>
<feature type="compositionally biased region" description="Basic and acidic residues" evidence="1">
    <location>
        <begin position="106"/>
        <end position="116"/>
    </location>
</feature>
<reference evidence="3" key="2">
    <citation type="submission" date="2018-05" db="EMBL/GenBank/DDBJ databases">
        <title>OmerRS3 (Oryza meridionalis Reference Sequence Version 3).</title>
        <authorList>
            <person name="Zhang J."/>
            <person name="Kudrna D."/>
            <person name="Lee S."/>
            <person name="Talag J."/>
            <person name="Welchert J."/>
            <person name="Wing R.A."/>
        </authorList>
    </citation>
    <scope>NUCLEOTIDE SEQUENCE [LARGE SCALE GENOMIC DNA]</scope>
    <source>
        <strain evidence="3">cv. OR44</strain>
    </source>
</reference>
<dbReference type="HOGENOM" id="CLU_974478_0_0_1"/>
<accession>A0A0E0EZ10</accession>
<dbReference type="Gramene" id="OMERI10G10290.1">
    <property type="protein sequence ID" value="OMERI10G10290.1"/>
    <property type="gene ID" value="OMERI10G10290"/>
</dbReference>
<sequence length="286" mass="29814">MSAAFSSFPLLFSSLSSLFSSSVRGGRRRAAKERGRRAARSRWADAGAATGMERAPQRAGSTGATAGERGSGAGAVERDDGRREHGSEAVSSGWSDGGRAGAAAVERGDGRRERGSRAAASGESGSGRGCRAERFGREGEAAGESVRARPACARARPAVAWCAGGGVPPISLARAQLSWWPAVAARRSAPAERKEIGMLASARRGRRRASHRSSPPSPRHTRHCSPLSCHHTARSPLVQLAVVPTTSPPLPPPAVALVRRRPASEVEAAAARGAADEGRGDQLRRR</sequence>
<feature type="compositionally biased region" description="Basic and acidic residues" evidence="1">
    <location>
        <begin position="274"/>
        <end position="286"/>
    </location>
</feature>
<feature type="signal peptide" evidence="2">
    <location>
        <begin position="1"/>
        <end position="25"/>
    </location>
</feature>
<proteinExistence type="predicted"/>
<evidence type="ECO:0000313" key="4">
    <source>
        <dbReference type="Proteomes" id="UP000008021"/>
    </source>
</evidence>
<name>A0A0E0EZ10_9ORYZ</name>
<feature type="compositionally biased region" description="Basic residues" evidence="1">
    <location>
        <begin position="25"/>
        <end position="40"/>
    </location>
</feature>
<evidence type="ECO:0000256" key="2">
    <source>
        <dbReference type="SAM" id="SignalP"/>
    </source>
</evidence>
<dbReference type="EnsemblPlants" id="OMERI10G10290.1">
    <property type="protein sequence ID" value="OMERI10G10290.1"/>
    <property type="gene ID" value="OMERI10G10290"/>
</dbReference>
<evidence type="ECO:0000256" key="1">
    <source>
        <dbReference type="SAM" id="MobiDB-lite"/>
    </source>
</evidence>
<dbReference type="AlphaFoldDB" id="A0A0E0EZ10"/>
<protein>
    <submittedName>
        <fullName evidence="3">Uncharacterized protein</fullName>
    </submittedName>
</protein>
<reference evidence="3" key="1">
    <citation type="submission" date="2015-04" db="UniProtKB">
        <authorList>
            <consortium name="EnsemblPlants"/>
        </authorList>
    </citation>
    <scope>IDENTIFICATION</scope>
</reference>
<dbReference type="Proteomes" id="UP000008021">
    <property type="component" value="Chromosome 10"/>
</dbReference>
<feature type="region of interest" description="Disordered" evidence="1">
    <location>
        <begin position="23"/>
        <end position="132"/>
    </location>
</feature>
<organism evidence="3">
    <name type="scientific">Oryza meridionalis</name>
    <dbReference type="NCBI Taxonomy" id="40149"/>
    <lineage>
        <taxon>Eukaryota</taxon>
        <taxon>Viridiplantae</taxon>
        <taxon>Streptophyta</taxon>
        <taxon>Embryophyta</taxon>
        <taxon>Tracheophyta</taxon>
        <taxon>Spermatophyta</taxon>
        <taxon>Magnoliopsida</taxon>
        <taxon>Liliopsida</taxon>
        <taxon>Poales</taxon>
        <taxon>Poaceae</taxon>
        <taxon>BOP clade</taxon>
        <taxon>Oryzoideae</taxon>
        <taxon>Oryzeae</taxon>
        <taxon>Oryzinae</taxon>
        <taxon>Oryza</taxon>
    </lineage>
</organism>
<feature type="region of interest" description="Disordered" evidence="1">
    <location>
        <begin position="243"/>
        <end position="286"/>
    </location>
</feature>
<keyword evidence="4" id="KW-1185">Reference proteome</keyword>
<keyword evidence="2" id="KW-0732">Signal</keyword>
<feature type="compositionally biased region" description="Basic and acidic residues" evidence="1">
    <location>
        <begin position="76"/>
        <end position="87"/>
    </location>
</feature>